<evidence type="ECO:0000313" key="12">
    <source>
        <dbReference type="Proteomes" id="UP001370100"/>
    </source>
</evidence>
<evidence type="ECO:0000256" key="2">
    <source>
        <dbReference type="ARBA" id="ARBA00005982"/>
    </source>
</evidence>
<comment type="caution">
    <text evidence="11">The sequence shown here is derived from an EMBL/GenBank/DDBJ whole genome shotgun (WGS) entry which is preliminary data.</text>
</comment>
<proteinExistence type="inferred from homology"/>
<gene>
    <name evidence="11" type="ORF">WCD41_11520</name>
</gene>
<dbReference type="PROSITE" id="PS01023">
    <property type="entry name" value="PTR2_2"/>
    <property type="match status" value="1"/>
</dbReference>
<feature type="transmembrane region" description="Helical" evidence="9">
    <location>
        <begin position="389"/>
        <end position="408"/>
    </location>
</feature>
<dbReference type="PROSITE" id="PS50850">
    <property type="entry name" value="MFS"/>
    <property type="match status" value="1"/>
</dbReference>
<dbReference type="InterPro" id="IPR005279">
    <property type="entry name" value="Dipep/tripep_permease"/>
</dbReference>
<evidence type="ECO:0000256" key="9">
    <source>
        <dbReference type="SAM" id="Phobius"/>
    </source>
</evidence>
<feature type="transmembrane region" description="Helical" evidence="9">
    <location>
        <begin position="64"/>
        <end position="84"/>
    </location>
</feature>
<evidence type="ECO:0000256" key="5">
    <source>
        <dbReference type="ARBA" id="ARBA00022692"/>
    </source>
</evidence>
<dbReference type="InterPro" id="IPR050171">
    <property type="entry name" value="MFS_Transporters"/>
</dbReference>
<reference evidence="11 12" key="1">
    <citation type="submission" date="2024-03" db="EMBL/GenBank/DDBJ databases">
        <title>Actinomycetospora sp. OC33-EN06, a novel actinomycete isolated from wild orchid (Aerides multiflora).</title>
        <authorList>
            <person name="Suriyachadkun C."/>
        </authorList>
    </citation>
    <scope>NUCLEOTIDE SEQUENCE [LARGE SCALE GENOMIC DNA]</scope>
    <source>
        <strain evidence="11 12">OC33-EN06</strain>
    </source>
</reference>
<evidence type="ECO:0000259" key="10">
    <source>
        <dbReference type="PROSITE" id="PS50850"/>
    </source>
</evidence>
<evidence type="ECO:0000256" key="1">
    <source>
        <dbReference type="ARBA" id="ARBA00004651"/>
    </source>
</evidence>
<evidence type="ECO:0000256" key="8">
    <source>
        <dbReference type="RuleBase" id="RU003755"/>
    </source>
</evidence>
<evidence type="ECO:0000256" key="4">
    <source>
        <dbReference type="ARBA" id="ARBA00022475"/>
    </source>
</evidence>
<keyword evidence="3 8" id="KW-0813">Transport</keyword>
<dbReference type="PANTHER" id="PTHR23517:SF15">
    <property type="entry name" value="PROTON-DEPENDENT OLIGOPEPTIDE FAMILY TRANSPORT PROTEIN"/>
    <property type="match status" value="1"/>
</dbReference>
<feature type="transmembrane region" description="Helical" evidence="9">
    <location>
        <begin position="157"/>
        <end position="176"/>
    </location>
</feature>
<keyword evidence="4" id="KW-1003">Cell membrane</keyword>
<feature type="transmembrane region" description="Helical" evidence="9">
    <location>
        <begin position="35"/>
        <end position="52"/>
    </location>
</feature>
<dbReference type="Proteomes" id="UP001370100">
    <property type="component" value="Unassembled WGS sequence"/>
</dbReference>
<dbReference type="CDD" id="cd17346">
    <property type="entry name" value="MFS_DtpA_like"/>
    <property type="match status" value="1"/>
</dbReference>
<keyword evidence="12" id="KW-1185">Reference proteome</keyword>
<keyword evidence="6 9" id="KW-1133">Transmembrane helix</keyword>
<evidence type="ECO:0000313" key="11">
    <source>
        <dbReference type="EMBL" id="MEJ2887075.1"/>
    </source>
</evidence>
<dbReference type="NCBIfam" id="TIGR00924">
    <property type="entry name" value="yjdL_sub1_fam"/>
    <property type="match status" value="1"/>
</dbReference>
<name>A0ABU8N3W1_9PSEU</name>
<sequence length="488" mass="50904">MTTTPTETTGSTDRRFFGHPLALGTVFSVELWERFSFYGMQAVMAYYLYYAAAEGGLGFPEESATSVIGAYGGLVYLAAVVGAWVADRLLGAERTLFFSAVGVMAGHLALAVLPGVTGVAVGLVLVALGSGGVKTAATTVVGSLYDRNDPRADAGFSIFYMGVNIGALVGPLLTGLTQELAGFHWAFGLAAIGMAIGLTIYTLGRRGLPGSAAVVPNPLPAGAWVRPALVAVAVVVVVAAGFATGILSAATLSTSVAVVVAVIAIAIFAILLSSPKVDGDERSRVRAFIPMWLGSVVFWSLFQQQFTVVTLYSDTRLDRNLFGWEMPIAWVNSVQPFWVIVLAPLFALLWTKLGDRAPSTAVKFALGAGIMGVAFLLFLPWAGGGENTTPVLAIVGILLVFTLAELNLSPVGLSLSTRVGPAAFRNLTVALFYLSVSLGSALSGTLAGFYSAETEGAYFGIIGGAAIVLGLALFALSPWIRRAMRGVR</sequence>
<dbReference type="PANTHER" id="PTHR23517">
    <property type="entry name" value="RESISTANCE PROTEIN MDTM, PUTATIVE-RELATED-RELATED"/>
    <property type="match status" value="1"/>
</dbReference>
<feature type="transmembrane region" description="Helical" evidence="9">
    <location>
        <begin position="252"/>
        <end position="273"/>
    </location>
</feature>
<organism evidence="11 12">
    <name type="scientific">Actinomycetospora aeridis</name>
    <dbReference type="NCBI Taxonomy" id="3129231"/>
    <lineage>
        <taxon>Bacteria</taxon>
        <taxon>Bacillati</taxon>
        <taxon>Actinomycetota</taxon>
        <taxon>Actinomycetes</taxon>
        <taxon>Pseudonocardiales</taxon>
        <taxon>Pseudonocardiaceae</taxon>
        <taxon>Actinomycetospora</taxon>
    </lineage>
</organism>
<keyword evidence="7 9" id="KW-0472">Membrane</keyword>
<evidence type="ECO:0000256" key="6">
    <source>
        <dbReference type="ARBA" id="ARBA00022989"/>
    </source>
</evidence>
<evidence type="ECO:0000256" key="3">
    <source>
        <dbReference type="ARBA" id="ARBA00022448"/>
    </source>
</evidence>
<dbReference type="Pfam" id="PF00854">
    <property type="entry name" value="PTR2"/>
    <property type="match status" value="1"/>
</dbReference>
<comment type="subcellular location">
    <subcellularLocation>
        <location evidence="1">Cell membrane</location>
        <topology evidence="1">Multi-pass membrane protein</topology>
    </subcellularLocation>
    <subcellularLocation>
        <location evidence="8">Membrane</location>
        <topology evidence="8">Multi-pass membrane protein</topology>
    </subcellularLocation>
</comment>
<keyword evidence="5 8" id="KW-0812">Transmembrane</keyword>
<comment type="similarity">
    <text evidence="2 8">Belongs to the major facilitator superfamily. Proton-dependent oligopeptide transporter (POT/PTR) (TC 2.A.17) family.</text>
</comment>
<dbReference type="EMBL" id="JBBEGL010000003">
    <property type="protein sequence ID" value="MEJ2887075.1"/>
    <property type="molecule type" value="Genomic_DNA"/>
</dbReference>
<protein>
    <submittedName>
        <fullName evidence="11">Oligopeptide:H+ symporter</fullName>
    </submittedName>
</protein>
<dbReference type="Gene3D" id="1.20.1250.20">
    <property type="entry name" value="MFS general substrate transporter like domains"/>
    <property type="match status" value="1"/>
</dbReference>
<feature type="transmembrane region" description="Helical" evidence="9">
    <location>
        <begin position="362"/>
        <end position="383"/>
    </location>
</feature>
<feature type="domain" description="Major facilitator superfamily (MFS) profile" evidence="10">
    <location>
        <begin position="25"/>
        <end position="481"/>
    </location>
</feature>
<dbReference type="InterPro" id="IPR018456">
    <property type="entry name" value="PTR2_symporter_CS"/>
</dbReference>
<evidence type="ECO:0000256" key="7">
    <source>
        <dbReference type="ARBA" id="ARBA00023136"/>
    </source>
</evidence>
<dbReference type="RefSeq" id="WP_337713569.1">
    <property type="nucleotide sequence ID" value="NZ_JBBEGL010000003.1"/>
</dbReference>
<feature type="transmembrane region" description="Helical" evidence="9">
    <location>
        <begin position="224"/>
        <end position="246"/>
    </location>
</feature>
<feature type="transmembrane region" description="Helical" evidence="9">
    <location>
        <begin position="429"/>
        <end position="450"/>
    </location>
</feature>
<dbReference type="InterPro" id="IPR036259">
    <property type="entry name" value="MFS_trans_sf"/>
</dbReference>
<feature type="transmembrane region" description="Helical" evidence="9">
    <location>
        <begin position="328"/>
        <end position="350"/>
    </location>
</feature>
<dbReference type="InterPro" id="IPR000109">
    <property type="entry name" value="POT_fam"/>
</dbReference>
<dbReference type="InterPro" id="IPR020846">
    <property type="entry name" value="MFS_dom"/>
</dbReference>
<accession>A0ABU8N3W1</accession>
<feature type="transmembrane region" description="Helical" evidence="9">
    <location>
        <begin position="456"/>
        <end position="480"/>
    </location>
</feature>
<feature type="transmembrane region" description="Helical" evidence="9">
    <location>
        <begin position="182"/>
        <end position="203"/>
    </location>
</feature>
<dbReference type="SUPFAM" id="SSF103473">
    <property type="entry name" value="MFS general substrate transporter"/>
    <property type="match status" value="1"/>
</dbReference>
<feature type="transmembrane region" description="Helical" evidence="9">
    <location>
        <begin position="285"/>
        <end position="302"/>
    </location>
</feature>